<dbReference type="GeneID" id="8858595"/>
<evidence type="ECO:0000313" key="2">
    <source>
        <dbReference type="Proteomes" id="UP000006671"/>
    </source>
</evidence>
<keyword evidence="2" id="KW-1185">Reference proteome</keyword>
<reference evidence="1 2" key="1">
    <citation type="journal article" date="2010" name="Cell">
        <title>The genome of Naegleria gruberi illuminates early eukaryotic versatility.</title>
        <authorList>
            <person name="Fritz-Laylin L.K."/>
            <person name="Prochnik S.E."/>
            <person name="Ginger M.L."/>
            <person name="Dacks J.B."/>
            <person name="Carpenter M.L."/>
            <person name="Field M.C."/>
            <person name="Kuo A."/>
            <person name="Paredez A."/>
            <person name="Chapman J."/>
            <person name="Pham J."/>
            <person name="Shu S."/>
            <person name="Neupane R."/>
            <person name="Cipriano M."/>
            <person name="Mancuso J."/>
            <person name="Tu H."/>
            <person name="Salamov A."/>
            <person name="Lindquist E."/>
            <person name="Shapiro H."/>
            <person name="Lucas S."/>
            <person name="Grigoriev I.V."/>
            <person name="Cande W.Z."/>
            <person name="Fulton C."/>
            <person name="Rokhsar D.S."/>
            <person name="Dawson S.C."/>
        </authorList>
    </citation>
    <scope>NUCLEOTIDE SEQUENCE [LARGE SCALE GENOMIC DNA]</scope>
    <source>
        <strain evidence="1 2">NEG-M</strain>
    </source>
</reference>
<organism evidence="2">
    <name type="scientific">Naegleria gruberi</name>
    <name type="common">Amoeba</name>
    <dbReference type="NCBI Taxonomy" id="5762"/>
    <lineage>
        <taxon>Eukaryota</taxon>
        <taxon>Discoba</taxon>
        <taxon>Heterolobosea</taxon>
        <taxon>Tetramitia</taxon>
        <taxon>Eutetramitia</taxon>
        <taxon>Vahlkampfiidae</taxon>
        <taxon>Naegleria</taxon>
    </lineage>
</organism>
<name>D2VWX1_NAEGR</name>
<dbReference type="VEuPathDB" id="AmoebaDB:NAEGRDRAFT_73534"/>
<dbReference type="KEGG" id="ngr:NAEGRDRAFT_73534"/>
<dbReference type="EMBL" id="GG738905">
    <property type="protein sequence ID" value="EFC38764.1"/>
    <property type="molecule type" value="Genomic_DNA"/>
</dbReference>
<evidence type="ECO:0000313" key="1">
    <source>
        <dbReference type="EMBL" id="EFC38764.1"/>
    </source>
</evidence>
<sequence>MSSSTPTVIQLSLTYTKVDHKAVLSSDGHIHYANNSLDSITEFCNEVTDYKTSGQVADRIKFSLNGKEIGEYSDFKEKVQDYHKKEKLKALHCLLSGSPLPTIVKKEKKEKKESSESTQDSVKQILKQFKKLSLEDKGRCMKLLMSQFVEQVNEESNDVDNTIDSDSI</sequence>
<dbReference type="RefSeq" id="XP_002671508.1">
    <property type="nucleotide sequence ID" value="XM_002671462.1"/>
</dbReference>
<protein>
    <submittedName>
        <fullName evidence="1">Predicted protein</fullName>
    </submittedName>
</protein>
<gene>
    <name evidence="1" type="ORF">NAEGRDRAFT_73534</name>
</gene>
<dbReference type="InParanoid" id="D2VWX1"/>
<accession>D2VWX1</accession>
<proteinExistence type="predicted"/>
<dbReference type="Proteomes" id="UP000006671">
    <property type="component" value="Unassembled WGS sequence"/>
</dbReference>
<dbReference type="AlphaFoldDB" id="D2VWX1"/>